<keyword evidence="1" id="KW-0732">Signal</keyword>
<dbReference type="EMBL" id="JARAKH010000001">
    <property type="protein sequence ID" value="KAK8407460.1"/>
    <property type="molecule type" value="Genomic_DNA"/>
</dbReference>
<dbReference type="Proteomes" id="UP001487740">
    <property type="component" value="Unassembled WGS sequence"/>
</dbReference>
<dbReference type="SUPFAM" id="SSF50814">
    <property type="entry name" value="Lipocalins"/>
    <property type="match status" value="2"/>
</dbReference>
<dbReference type="EMBL" id="JARAKH010000001">
    <property type="protein sequence ID" value="KAK8407461.1"/>
    <property type="molecule type" value="Genomic_DNA"/>
</dbReference>
<gene>
    <name evidence="2" type="ORF">O3P69_002182</name>
</gene>
<feature type="signal peptide" evidence="1">
    <location>
        <begin position="1"/>
        <end position="22"/>
    </location>
</feature>
<comment type="caution">
    <text evidence="2">The sequence shown here is derived from an EMBL/GenBank/DDBJ whole genome shotgun (WGS) entry which is preliminary data.</text>
</comment>
<sequence>MIVSFVMTLFLILFFLWPLVQEMERRDALLLNATLSNNATQFVSEEWLRAGGVLVNSTEDEELKGAARPVQPDWSLVLGTFHHTKDENFEEFLISAGLSFFTRTIILSTSPSVTFERVFQDDDDYYDLPGDNYPDVKYWDGEGGGGWGYEKDKKFQVVLTTSSIVTLKQRFRLGHPFTKQDYDGTPSKNTLTFVAPNVLYHFKEKEHVNTSIYHNFDQEGLITTIISGRTGMQARRHFRREEDV</sequence>
<organism evidence="2 3">
    <name type="scientific">Scylla paramamosain</name>
    <name type="common">Mud crab</name>
    <dbReference type="NCBI Taxonomy" id="85552"/>
    <lineage>
        <taxon>Eukaryota</taxon>
        <taxon>Metazoa</taxon>
        <taxon>Ecdysozoa</taxon>
        <taxon>Arthropoda</taxon>
        <taxon>Crustacea</taxon>
        <taxon>Multicrustacea</taxon>
        <taxon>Malacostraca</taxon>
        <taxon>Eumalacostraca</taxon>
        <taxon>Eucarida</taxon>
        <taxon>Decapoda</taxon>
        <taxon>Pleocyemata</taxon>
        <taxon>Brachyura</taxon>
        <taxon>Eubrachyura</taxon>
        <taxon>Portunoidea</taxon>
        <taxon>Portunidae</taxon>
        <taxon>Portuninae</taxon>
        <taxon>Scylla</taxon>
    </lineage>
</organism>
<dbReference type="InterPro" id="IPR012674">
    <property type="entry name" value="Calycin"/>
</dbReference>
<proteinExistence type="predicted"/>
<keyword evidence="3" id="KW-1185">Reference proteome</keyword>
<name>A0AAW0V841_SCYPA</name>
<protein>
    <submittedName>
        <fullName evidence="2">Uncharacterized protein</fullName>
    </submittedName>
</protein>
<reference evidence="2 3" key="1">
    <citation type="submission" date="2023-03" db="EMBL/GenBank/DDBJ databases">
        <title>High-quality genome of Scylla paramamosain provides insights in environmental adaptation.</title>
        <authorList>
            <person name="Zhang L."/>
        </authorList>
    </citation>
    <scope>NUCLEOTIDE SEQUENCE [LARGE SCALE GENOMIC DNA]</scope>
    <source>
        <strain evidence="2">LZ_2023a</strain>
        <tissue evidence="2">Muscle</tissue>
    </source>
</reference>
<dbReference type="AlphaFoldDB" id="A0AAW0V841"/>
<evidence type="ECO:0000313" key="3">
    <source>
        <dbReference type="Proteomes" id="UP001487740"/>
    </source>
</evidence>
<evidence type="ECO:0000313" key="2">
    <source>
        <dbReference type="EMBL" id="KAK8407460.1"/>
    </source>
</evidence>
<accession>A0AAW0V841</accession>
<dbReference type="Gene3D" id="2.40.128.20">
    <property type="match status" value="1"/>
</dbReference>
<feature type="chain" id="PRO_5044717218" evidence="1">
    <location>
        <begin position="23"/>
        <end position="244"/>
    </location>
</feature>
<evidence type="ECO:0000256" key="1">
    <source>
        <dbReference type="SAM" id="SignalP"/>
    </source>
</evidence>